<proteinExistence type="predicted"/>
<dbReference type="AlphaFoldDB" id="A0A0D7CPJ6"/>
<reference evidence="1 2" key="1">
    <citation type="submission" date="2014-09" db="EMBL/GenBank/DDBJ databases">
        <title>Draft genome sequence of Streptomyces natalensis ATCC 27448, producer of the antifungal pimaricin.</title>
        <authorList>
            <person name="Mendes M.V."/>
            <person name="Beites T."/>
            <person name="Pires S."/>
            <person name="Santos C.L."/>
            <person name="Moradas-Ferreira P."/>
        </authorList>
    </citation>
    <scope>NUCLEOTIDE SEQUENCE [LARGE SCALE GENOMIC DNA]</scope>
    <source>
        <strain evidence="1 2">ATCC 27448</strain>
    </source>
</reference>
<dbReference type="PATRIC" id="fig|1240678.4.peg.3141"/>
<dbReference type="Proteomes" id="UP000032458">
    <property type="component" value="Unassembled WGS sequence"/>
</dbReference>
<dbReference type="EMBL" id="JRKI01000023">
    <property type="protein sequence ID" value="KIZ17317.1"/>
    <property type="molecule type" value="Genomic_DNA"/>
</dbReference>
<protein>
    <submittedName>
        <fullName evidence="1">Uncharacterized protein</fullName>
    </submittedName>
</protein>
<keyword evidence="2" id="KW-1185">Reference proteome</keyword>
<dbReference type="RefSeq" id="WP_030067914.1">
    <property type="nucleotide sequence ID" value="NZ_JRKI01000023.1"/>
</dbReference>
<evidence type="ECO:0000313" key="2">
    <source>
        <dbReference type="Proteomes" id="UP000032458"/>
    </source>
</evidence>
<accession>A0A0D7CPJ6</accession>
<name>A0A0D7CPJ6_9ACTN</name>
<organism evidence="1 2">
    <name type="scientific">Streptomyces natalensis ATCC 27448</name>
    <dbReference type="NCBI Taxonomy" id="1240678"/>
    <lineage>
        <taxon>Bacteria</taxon>
        <taxon>Bacillati</taxon>
        <taxon>Actinomycetota</taxon>
        <taxon>Actinomycetes</taxon>
        <taxon>Kitasatosporales</taxon>
        <taxon>Streptomycetaceae</taxon>
        <taxon>Streptomyces</taxon>
    </lineage>
</organism>
<sequence>MFDLIRHAIRDNPVRVRTALGAVLVLVGHYIPAVADVAVNDQAVDAITFLVILFLGEGASRKVAAKYNPAYVPQESAGDGTGR</sequence>
<comment type="caution">
    <text evidence="1">The sequence shown here is derived from an EMBL/GenBank/DDBJ whole genome shotgun (WGS) entry which is preliminary data.</text>
</comment>
<evidence type="ECO:0000313" key="1">
    <source>
        <dbReference type="EMBL" id="KIZ17317.1"/>
    </source>
</evidence>
<gene>
    <name evidence="1" type="ORF">SNA_14955</name>
</gene>